<keyword evidence="2" id="KW-1185">Reference proteome</keyword>
<dbReference type="OrthoDB" id="6159421at2759"/>
<dbReference type="Proteomes" id="UP000499080">
    <property type="component" value="Unassembled WGS sequence"/>
</dbReference>
<proteinExistence type="predicted"/>
<dbReference type="EMBL" id="BGPR01000811">
    <property type="protein sequence ID" value="GBM36397.1"/>
    <property type="molecule type" value="Genomic_DNA"/>
</dbReference>
<dbReference type="AlphaFoldDB" id="A0A4Y2F6D5"/>
<organism evidence="1 2">
    <name type="scientific">Araneus ventricosus</name>
    <name type="common">Orbweaver spider</name>
    <name type="synonym">Epeira ventricosa</name>
    <dbReference type="NCBI Taxonomy" id="182803"/>
    <lineage>
        <taxon>Eukaryota</taxon>
        <taxon>Metazoa</taxon>
        <taxon>Ecdysozoa</taxon>
        <taxon>Arthropoda</taxon>
        <taxon>Chelicerata</taxon>
        <taxon>Arachnida</taxon>
        <taxon>Araneae</taxon>
        <taxon>Araneomorphae</taxon>
        <taxon>Entelegynae</taxon>
        <taxon>Araneoidea</taxon>
        <taxon>Araneidae</taxon>
        <taxon>Araneus</taxon>
    </lineage>
</organism>
<evidence type="ECO:0000313" key="1">
    <source>
        <dbReference type="EMBL" id="GBM36397.1"/>
    </source>
</evidence>
<sequence>MASNRTDIVYRSREVDVRDIDKGVKNPWKWDWLEKEINGTFLHETIRKLDRCGVAYCLACKKELIYGSRGFIALTDHIKSRKHASGLQRRQENTAITGAGSSNSKDLSYGVHPMFSKVTVAPPALPEPLTSFSDRTVNSEAMLVSFLAEKSLPLSLAPDILELTKALAKDKKVLGQMTIHRTAASYKLQHGVAKTFQ</sequence>
<reference evidence="1 2" key="1">
    <citation type="journal article" date="2019" name="Sci. Rep.">
        <title>Orb-weaving spider Araneus ventricosus genome elucidates the spidroin gene catalogue.</title>
        <authorList>
            <person name="Kono N."/>
            <person name="Nakamura H."/>
            <person name="Ohtoshi R."/>
            <person name="Moran D.A.P."/>
            <person name="Shinohara A."/>
            <person name="Yoshida Y."/>
            <person name="Fujiwara M."/>
            <person name="Mori M."/>
            <person name="Tomita M."/>
            <person name="Arakawa K."/>
        </authorList>
    </citation>
    <scope>NUCLEOTIDE SEQUENCE [LARGE SCALE GENOMIC DNA]</scope>
</reference>
<evidence type="ECO:0000313" key="2">
    <source>
        <dbReference type="Proteomes" id="UP000499080"/>
    </source>
</evidence>
<evidence type="ECO:0008006" key="3">
    <source>
        <dbReference type="Google" id="ProtNLM"/>
    </source>
</evidence>
<accession>A0A4Y2F6D5</accession>
<name>A0A4Y2F6D5_ARAVE</name>
<gene>
    <name evidence="1" type="ORF">AVEN_234788_1</name>
</gene>
<protein>
    <recommendedName>
        <fullName evidence="3">BED-type domain-containing protein</fullName>
    </recommendedName>
</protein>
<comment type="caution">
    <text evidence="1">The sequence shown here is derived from an EMBL/GenBank/DDBJ whole genome shotgun (WGS) entry which is preliminary data.</text>
</comment>